<protein>
    <submittedName>
        <fullName evidence="2">Orotate phosphoribosyltransferase</fullName>
    </submittedName>
</protein>
<proteinExistence type="predicted"/>
<keyword evidence="3" id="KW-1185">Reference proteome</keyword>
<evidence type="ECO:0000313" key="2">
    <source>
        <dbReference type="EMBL" id="KAK3917837.1"/>
    </source>
</evidence>
<gene>
    <name evidence="2" type="ORF">KUF71_007282</name>
</gene>
<sequence length="101" mass="11219">SLHLYYQRCVVILTVIILLDCIVSNNCENCNGKVRSSSGGSVLHAVNNIKFFSLEVQFFLSFSIVSKLNYQSFVSSSQISFSSHTVLCFELSLQLSSDIIS</sequence>
<keyword evidence="2" id="KW-0328">Glycosyltransferase</keyword>
<dbReference type="AlphaFoldDB" id="A0AAE1HAI5"/>
<organism evidence="2 3">
    <name type="scientific">Frankliniella fusca</name>
    <dbReference type="NCBI Taxonomy" id="407009"/>
    <lineage>
        <taxon>Eukaryota</taxon>
        <taxon>Metazoa</taxon>
        <taxon>Ecdysozoa</taxon>
        <taxon>Arthropoda</taxon>
        <taxon>Hexapoda</taxon>
        <taxon>Insecta</taxon>
        <taxon>Pterygota</taxon>
        <taxon>Neoptera</taxon>
        <taxon>Paraneoptera</taxon>
        <taxon>Thysanoptera</taxon>
        <taxon>Terebrantia</taxon>
        <taxon>Thripoidea</taxon>
        <taxon>Thripidae</taxon>
        <taxon>Frankliniella</taxon>
    </lineage>
</organism>
<feature type="signal peptide" evidence="1">
    <location>
        <begin position="1"/>
        <end position="24"/>
    </location>
</feature>
<feature type="non-terminal residue" evidence="2">
    <location>
        <position position="1"/>
    </location>
</feature>
<reference evidence="2" key="2">
    <citation type="journal article" date="2023" name="BMC Genomics">
        <title>Pest status, molecular evolution, and epigenetic factors derived from the genome assembly of Frankliniella fusca, a thysanopteran phytovirus vector.</title>
        <authorList>
            <person name="Catto M.A."/>
            <person name="Labadie P.E."/>
            <person name="Jacobson A.L."/>
            <person name="Kennedy G.G."/>
            <person name="Srinivasan R."/>
            <person name="Hunt B.G."/>
        </authorList>
    </citation>
    <scope>NUCLEOTIDE SEQUENCE</scope>
    <source>
        <strain evidence="2">PL_HMW_Pooled</strain>
    </source>
</reference>
<reference evidence="2" key="1">
    <citation type="submission" date="2021-07" db="EMBL/GenBank/DDBJ databases">
        <authorList>
            <person name="Catto M.A."/>
            <person name="Jacobson A."/>
            <person name="Kennedy G."/>
            <person name="Labadie P."/>
            <person name="Hunt B.G."/>
            <person name="Srinivasan R."/>
        </authorList>
    </citation>
    <scope>NUCLEOTIDE SEQUENCE</scope>
    <source>
        <strain evidence="2">PL_HMW_Pooled</strain>
        <tissue evidence="2">Head</tissue>
    </source>
</reference>
<name>A0AAE1HAI5_9NEOP</name>
<evidence type="ECO:0000313" key="3">
    <source>
        <dbReference type="Proteomes" id="UP001219518"/>
    </source>
</evidence>
<keyword evidence="1" id="KW-0732">Signal</keyword>
<evidence type="ECO:0000256" key="1">
    <source>
        <dbReference type="SAM" id="SignalP"/>
    </source>
</evidence>
<keyword evidence="2" id="KW-0808">Transferase</keyword>
<comment type="caution">
    <text evidence="2">The sequence shown here is derived from an EMBL/GenBank/DDBJ whole genome shotgun (WGS) entry which is preliminary data.</text>
</comment>
<accession>A0AAE1HAI5</accession>
<dbReference type="EMBL" id="JAHWGI010000789">
    <property type="protein sequence ID" value="KAK3917837.1"/>
    <property type="molecule type" value="Genomic_DNA"/>
</dbReference>
<dbReference type="GO" id="GO:0016757">
    <property type="term" value="F:glycosyltransferase activity"/>
    <property type="evidence" value="ECO:0007669"/>
    <property type="project" value="UniProtKB-KW"/>
</dbReference>
<dbReference type="Proteomes" id="UP001219518">
    <property type="component" value="Unassembled WGS sequence"/>
</dbReference>
<feature type="chain" id="PRO_5042253865" evidence="1">
    <location>
        <begin position="25"/>
        <end position="101"/>
    </location>
</feature>